<accession>A0ACB8SAR3</accession>
<dbReference type="Proteomes" id="UP000814033">
    <property type="component" value="Unassembled WGS sequence"/>
</dbReference>
<sequence>MPTLSYDIYALILEWSYRISQSQDVDYKTFSSCSLVCRDWTPLSQRFLFRRIRYDCRRKDLLSVIRSKPVLGAYVRSATLKAGDIQCSLAQFADVLRICPGVLNIDFDSPLMDGPLLERHLGAVDVHPTHLTICGDATAVGTLLKLWPSVRYLSTQGVWLQKDPLLEALSGSLQHVRILDSALLHWPERHKLPAWLLSFGGERSSLRSLEIEGNQPATLDFNGLLAKHSLDHIRSLTITDLPTQNVLNKLTNLEELILLAFPTLEKRALPSTLRHFGYHADLQEDFGWPDEASAEQLSWALCRLQDLRFVSTTHRAIPQVYLDSLKDACLGRVEFVIYPDRHSFFRARNVDWI</sequence>
<comment type="caution">
    <text evidence="1">The sequence shown here is derived from an EMBL/GenBank/DDBJ whole genome shotgun (WGS) entry which is preliminary data.</text>
</comment>
<evidence type="ECO:0000313" key="1">
    <source>
        <dbReference type="EMBL" id="KAI0052990.1"/>
    </source>
</evidence>
<keyword evidence="2" id="KW-1185">Reference proteome</keyword>
<reference evidence="1" key="2">
    <citation type="journal article" date="2022" name="New Phytol.">
        <title>Evolutionary transition to the ectomycorrhizal habit in the genomes of a hyperdiverse lineage of mushroom-forming fungi.</title>
        <authorList>
            <person name="Looney B."/>
            <person name="Miyauchi S."/>
            <person name="Morin E."/>
            <person name="Drula E."/>
            <person name="Courty P.E."/>
            <person name="Kohler A."/>
            <person name="Kuo A."/>
            <person name="LaButti K."/>
            <person name="Pangilinan J."/>
            <person name="Lipzen A."/>
            <person name="Riley R."/>
            <person name="Andreopoulos W."/>
            <person name="He G."/>
            <person name="Johnson J."/>
            <person name="Nolan M."/>
            <person name="Tritt A."/>
            <person name="Barry K.W."/>
            <person name="Grigoriev I.V."/>
            <person name="Nagy L.G."/>
            <person name="Hibbett D."/>
            <person name="Henrissat B."/>
            <person name="Matheny P.B."/>
            <person name="Labbe J."/>
            <person name="Martin F.M."/>
        </authorList>
    </citation>
    <scope>NUCLEOTIDE SEQUENCE</scope>
    <source>
        <strain evidence="1">FP105234-sp</strain>
    </source>
</reference>
<gene>
    <name evidence="1" type="ORF">FA95DRAFT_1601346</name>
</gene>
<proteinExistence type="predicted"/>
<dbReference type="EMBL" id="MU275842">
    <property type="protein sequence ID" value="KAI0052990.1"/>
    <property type="molecule type" value="Genomic_DNA"/>
</dbReference>
<protein>
    <submittedName>
        <fullName evidence="1">Uncharacterized protein</fullName>
    </submittedName>
</protein>
<reference evidence="1" key="1">
    <citation type="submission" date="2021-02" db="EMBL/GenBank/DDBJ databases">
        <authorList>
            <consortium name="DOE Joint Genome Institute"/>
            <person name="Ahrendt S."/>
            <person name="Looney B.P."/>
            <person name="Miyauchi S."/>
            <person name="Morin E."/>
            <person name="Drula E."/>
            <person name="Courty P.E."/>
            <person name="Chicoki N."/>
            <person name="Fauchery L."/>
            <person name="Kohler A."/>
            <person name="Kuo A."/>
            <person name="Labutti K."/>
            <person name="Pangilinan J."/>
            <person name="Lipzen A."/>
            <person name="Riley R."/>
            <person name="Andreopoulos W."/>
            <person name="He G."/>
            <person name="Johnson J."/>
            <person name="Barry K.W."/>
            <person name="Grigoriev I.V."/>
            <person name="Nagy L."/>
            <person name="Hibbett D."/>
            <person name="Henrissat B."/>
            <person name="Matheny P.B."/>
            <person name="Labbe J."/>
            <person name="Martin F."/>
        </authorList>
    </citation>
    <scope>NUCLEOTIDE SEQUENCE</scope>
    <source>
        <strain evidence="1">FP105234-sp</strain>
    </source>
</reference>
<organism evidence="1 2">
    <name type="scientific">Auriscalpium vulgare</name>
    <dbReference type="NCBI Taxonomy" id="40419"/>
    <lineage>
        <taxon>Eukaryota</taxon>
        <taxon>Fungi</taxon>
        <taxon>Dikarya</taxon>
        <taxon>Basidiomycota</taxon>
        <taxon>Agaricomycotina</taxon>
        <taxon>Agaricomycetes</taxon>
        <taxon>Russulales</taxon>
        <taxon>Auriscalpiaceae</taxon>
        <taxon>Auriscalpium</taxon>
    </lineage>
</organism>
<name>A0ACB8SAR3_9AGAM</name>
<evidence type="ECO:0000313" key="2">
    <source>
        <dbReference type="Proteomes" id="UP000814033"/>
    </source>
</evidence>